<evidence type="ECO:0000313" key="1">
    <source>
        <dbReference type="EMBL" id="WNZ27991.1"/>
    </source>
</evidence>
<proteinExistence type="predicted"/>
<dbReference type="Pfam" id="PF04365">
    <property type="entry name" value="BrnT_toxin"/>
    <property type="match status" value="1"/>
</dbReference>
<name>A0AA97ALV8_9CYAN</name>
<sequence length="89" mass="10551">MEFEFDPQKSQSNQQKHGIDFTEAQQLWMDIDRIEIPARTEDKTRFLVIGKIRDKHWSAVITYRESRVRIISVRRARVEEVAIYEGGSI</sequence>
<protein>
    <submittedName>
        <fullName evidence="1">BrnT family toxin</fullName>
    </submittedName>
</protein>
<dbReference type="EMBL" id="CP053587">
    <property type="protein sequence ID" value="WNZ27991.1"/>
    <property type="molecule type" value="Genomic_DNA"/>
</dbReference>
<dbReference type="InterPro" id="IPR038573">
    <property type="entry name" value="BrnT_sf"/>
</dbReference>
<dbReference type="AlphaFoldDB" id="A0AA97ALV8"/>
<organism evidence="1">
    <name type="scientific">Leptolyngbya sp. NK1-12</name>
    <dbReference type="NCBI Taxonomy" id="2547451"/>
    <lineage>
        <taxon>Bacteria</taxon>
        <taxon>Bacillati</taxon>
        <taxon>Cyanobacteriota</taxon>
        <taxon>Cyanophyceae</taxon>
        <taxon>Leptolyngbyales</taxon>
        <taxon>Leptolyngbyaceae</taxon>
        <taxon>Leptolyngbya group</taxon>
        <taxon>Leptolyngbya</taxon>
    </lineage>
</organism>
<accession>A0AA97ALV8</accession>
<dbReference type="InterPro" id="IPR007460">
    <property type="entry name" value="BrnT_toxin"/>
</dbReference>
<gene>
    <name evidence="1" type="ORF">HJG54_32405</name>
</gene>
<reference evidence="1" key="1">
    <citation type="submission" date="2020-05" db="EMBL/GenBank/DDBJ databases">
        <authorList>
            <person name="Zhu T."/>
            <person name="Keshari N."/>
            <person name="Lu X."/>
        </authorList>
    </citation>
    <scope>NUCLEOTIDE SEQUENCE</scope>
    <source>
        <strain evidence="1">NK1-12</strain>
    </source>
</reference>
<dbReference type="Gene3D" id="3.10.450.530">
    <property type="entry name" value="Ribonuclease toxin, BrnT, of type II toxin-antitoxin system"/>
    <property type="match status" value="1"/>
</dbReference>